<dbReference type="PRINTS" id="PR00834">
    <property type="entry name" value="PROTEASES2C"/>
</dbReference>
<evidence type="ECO:0000256" key="6">
    <source>
        <dbReference type="ARBA" id="ARBA00022825"/>
    </source>
</evidence>
<feature type="active site" description="Charge relay system" evidence="7">
    <location>
        <position position="245"/>
    </location>
</feature>
<dbReference type="SMART" id="SM00228">
    <property type="entry name" value="PDZ"/>
    <property type="match status" value="1"/>
</dbReference>
<dbReference type="PANTHER" id="PTHR22939">
    <property type="entry name" value="SERINE PROTEASE FAMILY S1C HTRA-RELATED"/>
    <property type="match status" value="1"/>
</dbReference>
<evidence type="ECO:0000256" key="1">
    <source>
        <dbReference type="ARBA" id="ARBA00010541"/>
    </source>
</evidence>
<comment type="caution">
    <text evidence="10">The sequence shown here is derived from an EMBL/GenBank/DDBJ whole genome shotgun (WGS) entry which is preliminary data.</text>
</comment>
<proteinExistence type="inferred from homology"/>
<dbReference type="AlphaFoldDB" id="A0A7C0V9T5"/>
<feature type="binding site" evidence="8">
    <location>
        <begin position="243"/>
        <end position="245"/>
    </location>
    <ligand>
        <name>substrate</name>
    </ligand>
</feature>
<evidence type="ECO:0000256" key="8">
    <source>
        <dbReference type="PIRSR" id="PIRSR611782-2"/>
    </source>
</evidence>
<comment type="similarity">
    <text evidence="1">Belongs to the peptidase S1C family.</text>
</comment>
<keyword evidence="3" id="KW-0732">Signal</keyword>
<feature type="binding site" evidence="8">
    <location>
        <position position="134"/>
    </location>
    <ligand>
        <name>substrate</name>
    </ligand>
</feature>
<dbReference type="NCBIfam" id="TIGR02037">
    <property type="entry name" value="degP_htrA_DO"/>
    <property type="match status" value="1"/>
</dbReference>
<dbReference type="Pfam" id="PF13365">
    <property type="entry name" value="Trypsin_2"/>
    <property type="match status" value="1"/>
</dbReference>
<dbReference type="Gene3D" id="2.30.42.10">
    <property type="match status" value="1"/>
</dbReference>
<dbReference type="Gene3D" id="2.40.10.120">
    <property type="match status" value="1"/>
</dbReference>
<protein>
    <submittedName>
        <fullName evidence="10">Do family serine endopeptidase</fullName>
    </submittedName>
</protein>
<feature type="active site" description="Charge relay system" evidence="7">
    <location>
        <position position="167"/>
    </location>
</feature>
<dbReference type="InterPro" id="IPR001478">
    <property type="entry name" value="PDZ"/>
</dbReference>
<evidence type="ECO:0000256" key="3">
    <source>
        <dbReference type="ARBA" id="ARBA00022729"/>
    </source>
</evidence>
<dbReference type="SUPFAM" id="SSF50156">
    <property type="entry name" value="PDZ domain-like"/>
    <property type="match status" value="1"/>
</dbReference>
<sequence>MGDKKTVVLSALFVALVAVFAFGIGLITASSFNITGKASAAEIQPIPQAKVDYSNPFVQVVKNARKGVVSIKGERTDYINVWSPWDDLFNDPFFRKFFGGPPSQPRKRPLKRSWLGSGFIVNIDGENYVLTNNHVVEGAQKLTITLDNGETIADKYVELVGRDPTTDVAVLKIKKKEDFPALPVGNSDNLQVGEWVIAIGSPFGLRGTVTAGVVSAKGRSDIPLREGLIVEDFIQTDAAINPGNSGGPLLNIKGEVVGINTAIVSNTNIGIGFAIPINLAMDVAKSLIETGTVARGYLGIIPQELTDDVKEALRMKKNQSGVVVAYVEKDSPAEKGGLKPGDVIVKFNGKDVTNVTQFRITVATTPPGKKVKVVVIRDGKRKTLEVKLGERPELAKMKKTEKEKVVEGEEEWLGMKVESITPSVLESL</sequence>
<dbReference type="GO" id="GO:0004252">
    <property type="term" value="F:serine-type endopeptidase activity"/>
    <property type="evidence" value="ECO:0007669"/>
    <property type="project" value="InterPro"/>
</dbReference>
<dbReference type="CDD" id="cd10839">
    <property type="entry name" value="cpPDZ1_DegP-like"/>
    <property type="match status" value="1"/>
</dbReference>
<evidence type="ECO:0000256" key="2">
    <source>
        <dbReference type="ARBA" id="ARBA00022670"/>
    </source>
</evidence>
<evidence type="ECO:0000256" key="7">
    <source>
        <dbReference type="PIRSR" id="PIRSR611782-1"/>
    </source>
</evidence>
<keyword evidence="2" id="KW-0645">Protease</keyword>
<dbReference type="PANTHER" id="PTHR22939:SF129">
    <property type="entry name" value="SERINE PROTEASE HTRA2, MITOCHONDRIAL"/>
    <property type="match status" value="1"/>
</dbReference>
<feature type="binding site" evidence="8">
    <location>
        <position position="167"/>
    </location>
    <ligand>
        <name>substrate</name>
    </ligand>
</feature>
<dbReference type="InterPro" id="IPR011782">
    <property type="entry name" value="Pept_S1C_Do"/>
</dbReference>
<dbReference type="SUPFAM" id="SSF50494">
    <property type="entry name" value="Trypsin-like serine proteases"/>
    <property type="match status" value="1"/>
</dbReference>
<organism evidence="10">
    <name type="scientific">candidate division WOR-3 bacterium</name>
    <dbReference type="NCBI Taxonomy" id="2052148"/>
    <lineage>
        <taxon>Bacteria</taxon>
        <taxon>Bacteria division WOR-3</taxon>
    </lineage>
</organism>
<feature type="domain" description="PDZ" evidence="9">
    <location>
        <begin position="287"/>
        <end position="379"/>
    </location>
</feature>
<feature type="active site" description="Charge relay system" evidence="7">
    <location>
        <position position="134"/>
    </location>
</feature>
<evidence type="ECO:0000256" key="4">
    <source>
        <dbReference type="ARBA" id="ARBA00022737"/>
    </source>
</evidence>
<keyword evidence="4" id="KW-0677">Repeat</keyword>
<keyword evidence="6" id="KW-0720">Serine protease</keyword>
<accession>A0A7C0V9T5</accession>
<dbReference type="GO" id="GO:0006508">
    <property type="term" value="P:proteolysis"/>
    <property type="evidence" value="ECO:0007669"/>
    <property type="project" value="UniProtKB-KW"/>
</dbReference>
<dbReference type="Proteomes" id="UP000885847">
    <property type="component" value="Unassembled WGS sequence"/>
</dbReference>
<name>A0A7C0V9T5_UNCW3</name>
<dbReference type="EMBL" id="DQWE01000081">
    <property type="protein sequence ID" value="HDI82516.1"/>
    <property type="molecule type" value="Genomic_DNA"/>
</dbReference>
<dbReference type="InterPro" id="IPR009003">
    <property type="entry name" value="Peptidase_S1_PA"/>
</dbReference>
<keyword evidence="5" id="KW-0378">Hydrolase</keyword>
<feature type="non-terminal residue" evidence="10">
    <location>
        <position position="428"/>
    </location>
</feature>
<evidence type="ECO:0000256" key="5">
    <source>
        <dbReference type="ARBA" id="ARBA00022801"/>
    </source>
</evidence>
<dbReference type="InterPro" id="IPR036034">
    <property type="entry name" value="PDZ_sf"/>
</dbReference>
<dbReference type="Pfam" id="PF13180">
    <property type="entry name" value="PDZ_2"/>
    <property type="match status" value="1"/>
</dbReference>
<dbReference type="PROSITE" id="PS50106">
    <property type="entry name" value="PDZ"/>
    <property type="match status" value="1"/>
</dbReference>
<evidence type="ECO:0000313" key="10">
    <source>
        <dbReference type="EMBL" id="HDI82516.1"/>
    </source>
</evidence>
<gene>
    <name evidence="10" type="ORF">ENF18_01835</name>
</gene>
<dbReference type="InterPro" id="IPR001940">
    <property type="entry name" value="Peptidase_S1C"/>
</dbReference>
<reference evidence="10" key="1">
    <citation type="journal article" date="2020" name="mSystems">
        <title>Genome- and Community-Level Interaction Insights into Carbon Utilization and Element Cycling Functions of Hydrothermarchaeota in Hydrothermal Sediment.</title>
        <authorList>
            <person name="Zhou Z."/>
            <person name="Liu Y."/>
            <person name="Xu W."/>
            <person name="Pan J."/>
            <person name="Luo Z.H."/>
            <person name="Li M."/>
        </authorList>
    </citation>
    <scope>NUCLEOTIDE SEQUENCE [LARGE SCALE GENOMIC DNA]</scope>
    <source>
        <strain evidence="10">HyVt-102</strain>
    </source>
</reference>
<feature type="binding site" evidence="8">
    <location>
        <position position="74"/>
    </location>
    <ligand>
        <name>substrate</name>
    </ligand>
</feature>
<evidence type="ECO:0000259" key="9">
    <source>
        <dbReference type="PROSITE" id="PS50106"/>
    </source>
</evidence>